<dbReference type="PROSITE" id="PS50216">
    <property type="entry name" value="DHHC"/>
    <property type="match status" value="1"/>
</dbReference>
<dbReference type="EMBL" id="JBEDUW010000003">
    <property type="protein sequence ID" value="KAK9940477.1"/>
    <property type="molecule type" value="Genomic_DNA"/>
</dbReference>
<dbReference type="Proteomes" id="UP001457282">
    <property type="component" value="Unassembled WGS sequence"/>
</dbReference>
<feature type="transmembrane region" description="Helical" evidence="6">
    <location>
        <begin position="37"/>
        <end position="55"/>
    </location>
</feature>
<protein>
    <recommendedName>
        <fullName evidence="6">S-acyltransferase</fullName>
        <ecNumber evidence="6">2.3.1.225</ecNumber>
    </recommendedName>
    <alternativeName>
        <fullName evidence="6">Palmitoyltransferase</fullName>
    </alternativeName>
</protein>
<accession>A0AAW1XV35</accession>
<feature type="domain" description="Palmitoyltransferase DHHC" evidence="7">
    <location>
        <begin position="87"/>
        <end position="119"/>
    </location>
</feature>
<evidence type="ECO:0000256" key="4">
    <source>
        <dbReference type="ARBA" id="ARBA00022989"/>
    </source>
</evidence>
<dbReference type="InterPro" id="IPR001594">
    <property type="entry name" value="Palmitoyltrfase_DHHC"/>
</dbReference>
<proteinExistence type="inferred from homology"/>
<evidence type="ECO:0000256" key="3">
    <source>
        <dbReference type="ARBA" id="ARBA00022692"/>
    </source>
</evidence>
<dbReference type="AlphaFoldDB" id="A0AAW1XV35"/>
<comment type="catalytic activity">
    <reaction evidence="6">
        <text>L-cysteinyl-[protein] + hexadecanoyl-CoA = S-hexadecanoyl-L-cysteinyl-[protein] + CoA</text>
        <dbReference type="Rhea" id="RHEA:36683"/>
        <dbReference type="Rhea" id="RHEA-COMP:10131"/>
        <dbReference type="Rhea" id="RHEA-COMP:11032"/>
        <dbReference type="ChEBI" id="CHEBI:29950"/>
        <dbReference type="ChEBI" id="CHEBI:57287"/>
        <dbReference type="ChEBI" id="CHEBI:57379"/>
        <dbReference type="ChEBI" id="CHEBI:74151"/>
        <dbReference type="EC" id="2.3.1.225"/>
    </reaction>
</comment>
<comment type="domain">
    <text evidence="6">The DHHC domain is required for palmitoyltransferase activity.</text>
</comment>
<keyword evidence="4 6" id="KW-1133">Transmembrane helix</keyword>
<dbReference type="GO" id="GO:0019706">
    <property type="term" value="F:protein-cysteine S-palmitoyltransferase activity"/>
    <property type="evidence" value="ECO:0007669"/>
    <property type="project" value="UniProtKB-EC"/>
</dbReference>
<keyword evidence="3 6" id="KW-0812">Transmembrane</keyword>
<evidence type="ECO:0000256" key="2">
    <source>
        <dbReference type="ARBA" id="ARBA00008574"/>
    </source>
</evidence>
<keyword evidence="5 6" id="KW-0472">Membrane</keyword>
<sequence>MCLSHSKYKKKLRNLNESQKTMLETQNQSNPLSRSKLIGRYIVSCIFVFLTHLALSLIPRFFSVFSFLTQLVPFYISVNRPGFWFMRLRYCKTCKAYVKALDHHCPAFGTFIGQNTSPFLNSFAWIYHY</sequence>
<comment type="subcellular location">
    <subcellularLocation>
        <location evidence="1">Endomembrane system</location>
        <topology evidence="1">Multi-pass membrane protein</topology>
    </subcellularLocation>
</comment>
<evidence type="ECO:0000256" key="1">
    <source>
        <dbReference type="ARBA" id="ARBA00004127"/>
    </source>
</evidence>
<reference evidence="8 9" key="1">
    <citation type="journal article" date="2023" name="G3 (Bethesda)">
        <title>A chromosome-length genome assembly and annotation of blackberry (Rubus argutus, cv. 'Hillquist').</title>
        <authorList>
            <person name="Bruna T."/>
            <person name="Aryal R."/>
            <person name="Dudchenko O."/>
            <person name="Sargent D.J."/>
            <person name="Mead D."/>
            <person name="Buti M."/>
            <person name="Cavallini A."/>
            <person name="Hytonen T."/>
            <person name="Andres J."/>
            <person name="Pham M."/>
            <person name="Weisz D."/>
            <person name="Mascagni F."/>
            <person name="Usai G."/>
            <person name="Natali L."/>
            <person name="Bassil N."/>
            <person name="Fernandez G.E."/>
            <person name="Lomsadze A."/>
            <person name="Armour M."/>
            <person name="Olukolu B."/>
            <person name="Poorten T."/>
            <person name="Britton C."/>
            <person name="Davik J."/>
            <person name="Ashrafi H."/>
            <person name="Aiden E.L."/>
            <person name="Borodovsky M."/>
            <person name="Worthington M."/>
        </authorList>
    </citation>
    <scope>NUCLEOTIDE SEQUENCE [LARGE SCALE GENOMIC DNA]</scope>
    <source>
        <strain evidence="8">PI 553951</strain>
    </source>
</reference>
<feature type="transmembrane region" description="Helical" evidence="6">
    <location>
        <begin position="61"/>
        <end position="78"/>
    </location>
</feature>
<dbReference type="GO" id="GO:0012505">
    <property type="term" value="C:endomembrane system"/>
    <property type="evidence" value="ECO:0007669"/>
    <property type="project" value="UniProtKB-SubCell"/>
</dbReference>
<keyword evidence="9" id="KW-1185">Reference proteome</keyword>
<dbReference type="EC" id="2.3.1.225" evidence="6"/>
<keyword evidence="6" id="KW-0808">Transferase</keyword>
<dbReference type="Pfam" id="PF01529">
    <property type="entry name" value="DHHC"/>
    <property type="match status" value="1"/>
</dbReference>
<gene>
    <name evidence="8" type="ORF">M0R45_017136</name>
</gene>
<comment type="caution">
    <text evidence="8">The sequence shown here is derived from an EMBL/GenBank/DDBJ whole genome shotgun (WGS) entry which is preliminary data.</text>
</comment>
<evidence type="ECO:0000313" key="9">
    <source>
        <dbReference type="Proteomes" id="UP001457282"/>
    </source>
</evidence>
<evidence type="ECO:0000259" key="7">
    <source>
        <dbReference type="Pfam" id="PF01529"/>
    </source>
</evidence>
<name>A0AAW1XV35_RUBAR</name>
<evidence type="ECO:0000256" key="5">
    <source>
        <dbReference type="ARBA" id="ARBA00023136"/>
    </source>
</evidence>
<organism evidence="8 9">
    <name type="scientific">Rubus argutus</name>
    <name type="common">Southern blackberry</name>
    <dbReference type="NCBI Taxonomy" id="59490"/>
    <lineage>
        <taxon>Eukaryota</taxon>
        <taxon>Viridiplantae</taxon>
        <taxon>Streptophyta</taxon>
        <taxon>Embryophyta</taxon>
        <taxon>Tracheophyta</taxon>
        <taxon>Spermatophyta</taxon>
        <taxon>Magnoliopsida</taxon>
        <taxon>eudicotyledons</taxon>
        <taxon>Gunneridae</taxon>
        <taxon>Pentapetalae</taxon>
        <taxon>rosids</taxon>
        <taxon>fabids</taxon>
        <taxon>Rosales</taxon>
        <taxon>Rosaceae</taxon>
        <taxon>Rosoideae</taxon>
        <taxon>Rosoideae incertae sedis</taxon>
        <taxon>Rubus</taxon>
    </lineage>
</organism>
<evidence type="ECO:0000256" key="6">
    <source>
        <dbReference type="RuleBase" id="RU079119"/>
    </source>
</evidence>
<keyword evidence="6" id="KW-0012">Acyltransferase</keyword>
<comment type="similarity">
    <text evidence="2 6">Belongs to the DHHC palmitoyltransferase family.</text>
</comment>
<evidence type="ECO:0000313" key="8">
    <source>
        <dbReference type="EMBL" id="KAK9940477.1"/>
    </source>
</evidence>